<keyword evidence="5" id="KW-0378">Hydrolase</keyword>
<comment type="subcellular location">
    <subcellularLocation>
        <location evidence="9">Lysosome membrane</location>
        <topology evidence="9">Peripheral membrane protein</topology>
    </subcellularLocation>
    <subcellularLocation>
        <location evidence="1">Secreted</location>
    </subcellularLocation>
</comment>
<organism evidence="11">
    <name type="scientific">Araucaria cunninghamii</name>
    <name type="common">Hoop pine</name>
    <name type="synonym">Moreton Bay pine</name>
    <dbReference type="NCBI Taxonomy" id="56994"/>
    <lineage>
        <taxon>Eukaryota</taxon>
        <taxon>Viridiplantae</taxon>
        <taxon>Streptophyta</taxon>
        <taxon>Embryophyta</taxon>
        <taxon>Tracheophyta</taxon>
        <taxon>Spermatophyta</taxon>
        <taxon>Pinopsida</taxon>
        <taxon>Pinidae</taxon>
        <taxon>Conifers II</taxon>
        <taxon>Araucariales</taxon>
        <taxon>Araucariaceae</taxon>
        <taxon>Araucaria</taxon>
    </lineage>
</organism>
<dbReference type="PANTHER" id="PTHR14363:SF17">
    <property type="entry name" value="HEPARANASE-LIKE PROTEIN 3"/>
    <property type="match status" value="1"/>
</dbReference>
<protein>
    <recommendedName>
        <fullName evidence="12">Beta-glucuronidase C-terminal domain-containing protein</fullName>
    </recommendedName>
</protein>
<keyword evidence="3" id="KW-0964">Secreted</keyword>
<dbReference type="SUPFAM" id="SSF51445">
    <property type="entry name" value="(Trans)glycosidases"/>
    <property type="match status" value="1"/>
</dbReference>
<dbReference type="PANTHER" id="PTHR14363">
    <property type="entry name" value="HEPARANASE-RELATED"/>
    <property type="match status" value="1"/>
</dbReference>
<dbReference type="AlphaFoldDB" id="A0A0D6R636"/>
<dbReference type="EMBL" id="GCKF01027719">
    <property type="protein sequence ID" value="JAG98171.1"/>
    <property type="molecule type" value="Transcribed_RNA"/>
</dbReference>
<dbReference type="FunFam" id="3.20.20.80:FF:000023">
    <property type="entry name" value="heparanase-like protein 3"/>
    <property type="match status" value="1"/>
</dbReference>
<dbReference type="GO" id="GO:0005765">
    <property type="term" value="C:lysosomal membrane"/>
    <property type="evidence" value="ECO:0007669"/>
    <property type="project" value="UniProtKB-SubCell"/>
</dbReference>
<evidence type="ECO:0000256" key="1">
    <source>
        <dbReference type="ARBA" id="ARBA00004613"/>
    </source>
</evidence>
<sequence length="462" mass="51450">MMLEAAFGPLTIRLGGTLQDKLIYGVGPRSQPCRSFTRDTSLMFGFSRGCLTMARWDEVYKFLAKAGAVVMFGLNALYGRSHISKTLWGGPWNSSNARDFIQYTVDHGYKIHAWEFGNELSGSGIGAKVDAKQYAADIIELNRILKEIYKDSRKKPLVVAPDGFFDLQWFKELLQETGPNVLNAVTRHIYNLGAGVDKNLTAKILDPSHLNKEAAKFRKMQALVQKYGNWSSSWVGEAGGAFNSGKHLVSDAFINSFWYLDQLGLSSTYDTKLYCRQSLIGGNYGLLNSTTFVPNPDYYSALLWHRLMGRVVLSTNFTGPSYLRSYAHCAKSDTGITLLLINLSNDTRINVSLSSYGSITHYKESQSGKESFVHMLKRVFAWAGSKTSDVKDYRMEYHLTAKDGNLHGQTMLLNGKMLKLTENEDIPSLDPRMVDATLPISVDPVSIAFVTVPGMDIPACSR</sequence>
<comment type="similarity">
    <text evidence="2">Belongs to the glycosyl hydrolase 79 family.</text>
</comment>
<proteinExistence type="inferred from homology"/>
<reference evidence="11" key="1">
    <citation type="submission" date="2015-03" db="EMBL/GenBank/DDBJ databases">
        <title>A transcriptome of Araucaria cunninghamii, an australian fine timber species.</title>
        <authorList>
            <person name="Jing Yi C.J.Y."/>
            <person name="Yin San L.Y.S."/>
            <person name="Abdul Karim S.S."/>
            <person name="Wan Azmi N.N."/>
            <person name="Hercus R.R."/>
            <person name="Croft L.L."/>
        </authorList>
    </citation>
    <scope>NUCLEOTIDE SEQUENCE</scope>
    <source>
        <strain evidence="11">MI0301</strain>
        <tissue evidence="11">Leaf</tissue>
    </source>
</reference>
<evidence type="ECO:0000313" key="11">
    <source>
        <dbReference type="EMBL" id="JAG98171.1"/>
    </source>
</evidence>
<dbReference type="GO" id="GO:0009505">
    <property type="term" value="C:plant-type cell wall"/>
    <property type="evidence" value="ECO:0007669"/>
    <property type="project" value="TreeGrafter"/>
</dbReference>
<evidence type="ECO:0000256" key="10">
    <source>
        <dbReference type="ARBA" id="ARBA00055929"/>
    </source>
</evidence>
<evidence type="ECO:0000256" key="5">
    <source>
        <dbReference type="ARBA" id="ARBA00022801"/>
    </source>
</evidence>
<dbReference type="InterPro" id="IPR005199">
    <property type="entry name" value="Glyco_hydro_79"/>
</dbReference>
<comment type="function">
    <text evidence="10">Endoglycosidase which is a cell surface and extracellular matrix-degrading enzyme. Cleaves heparan sulfate proteoglycans (HSPGs) into heparan sulfate side chains and core proteoglycans.</text>
</comment>
<dbReference type="GO" id="GO:0005576">
    <property type="term" value="C:extracellular region"/>
    <property type="evidence" value="ECO:0007669"/>
    <property type="project" value="UniProtKB-SubCell"/>
</dbReference>
<evidence type="ECO:0000256" key="9">
    <source>
        <dbReference type="ARBA" id="ARBA00023765"/>
    </source>
</evidence>
<evidence type="ECO:0000256" key="4">
    <source>
        <dbReference type="ARBA" id="ARBA00022729"/>
    </source>
</evidence>
<evidence type="ECO:0000256" key="3">
    <source>
        <dbReference type="ARBA" id="ARBA00022525"/>
    </source>
</evidence>
<evidence type="ECO:0000256" key="2">
    <source>
        <dbReference type="ARBA" id="ARBA00009800"/>
    </source>
</evidence>
<accession>A0A0D6R636</accession>
<name>A0A0D6R636_ARACU</name>
<keyword evidence="7" id="KW-0325">Glycoprotein</keyword>
<dbReference type="InterPro" id="IPR017853">
    <property type="entry name" value="GH"/>
</dbReference>
<keyword evidence="4" id="KW-0732">Signal</keyword>
<keyword evidence="8" id="KW-0458">Lysosome</keyword>
<evidence type="ECO:0008006" key="12">
    <source>
        <dbReference type="Google" id="ProtNLM"/>
    </source>
</evidence>
<evidence type="ECO:0000256" key="8">
    <source>
        <dbReference type="ARBA" id="ARBA00023228"/>
    </source>
</evidence>
<dbReference type="GO" id="GO:0004566">
    <property type="term" value="F:beta-glucuronidase activity"/>
    <property type="evidence" value="ECO:0007669"/>
    <property type="project" value="TreeGrafter"/>
</dbReference>
<evidence type="ECO:0000256" key="7">
    <source>
        <dbReference type="ARBA" id="ARBA00023180"/>
    </source>
</evidence>
<keyword evidence="6" id="KW-0472">Membrane</keyword>
<dbReference type="Gene3D" id="3.20.20.80">
    <property type="entry name" value="Glycosidases"/>
    <property type="match status" value="1"/>
</dbReference>
<evidence type="ECO:0000256" key="6">
    <source>
        <dbReference type="ARBA" id="ARBA00023136"/>
    </source>
</evidence>
<dbReference type="Pfam" id="PF03662">
    <property type="entry name" value="Glyco_hydro_79n"/>
    <property type="match status" value="1"/>
</dbReference>